<evidence type="ECO:0000256" key="1">
    <source>
        <dbReference type="SAM" id="MobiDB-lite"/>
    </source>
</evidence>
<dbReference type="InterPro" id="IPR055126">
    <property type="entry name" value="EDR4-like_N"/>
</dbReference>
<name>A0ABD3DTZ9_9LAMI</name>
<dbReference type="InterPro" id="IPR021480">
    <property type="entry name" value="Zinc_ribbon_12"/>
</dbReference>
<accession>A0ABD3DTZ9</accession>
<dbReference type="Proteomes" id="UP001632038">
    <property type="component" value="Unassembled WGS sequence"/>
</dbReference>
<proteinExistence type="predicted"/>
<keyword evidence="5" id="KW-1185">Reference proteome</keyword>
<evidence type="ECO:0000313" key="4">
    <source>
        <dbReference type="EMBL" id="KAL3645733.1"/>
    </source>
</evidence>
<feature type="compositionally biased region" description="Basic and acidic residues" evidence="1">
    <location>
        <begin position="604"/>
        <end position="621"/>
    </location>
</feature>
<dbReference type="InterPro" id="IPR040244">
    <property type="entry name" value="EDR4-like"/>
</dbReference>
<protein>
    <recommendedName>
        <fullName evidence="6">Zinc-ribbon domain-containing protein</fullName>
    </recommendedName>
</protein>
<evidence type="ECO:0000313" key="5">
    <source>
        <dbReference type="Proteomes" id="UP001632038"/>
    </source>
</evidence>
<dbReference type="AlphaFoldDB" id="A0ABD3DTZ9"/>
<sequence>MAEAAKVRLVRCPKCENLLPELHDFSLYQCGGCGAVLKAKEQGILEDGLTEISDAVKDREVSEEDSIVKVSEVKMESADNNIDCRVLGKARNEGIVSNGSSTSRAESKEARADSDTTRRGKERIRKLENFDNEYASYPQDPARNRNQHNNLYVDGPEYVKDVRPPPMMEPLRSRPVVDQWGVKRNGPARGVPGQMRFDEYRYYDEGESSSYYEPDERASRYRGHNLDGLSRMENLENGRAELIRKLDELKDQISRSCDISDKSKERIISPDPYGRRQAPDNMGPTYFADSRGYMPYTDRYNPHGPDPYSVRRHPHEFMHYSTTTNNNNAYKPEIIRRPPSGPQSQYSQHHPYQEHFPGHYGPDVNHHDLFMLQRHENFFHQPACSCAHCFDKNWSMPPPKPVDPPPGLHNRRFGPQQSLSLNSNDLDSENDGLNHPRPRKLVVAHRSGRVSRPIAGGAPFIACSNCYEILKLPKKRVLSGETQQKLKCGACSSIILFEIGNKGFIPMVSEHVVDQVLTEIDEGSSGTLDENVRYWNDGSNSANLNNFSNDYDGFDNKKTNSGLVSSASGLSEDERSLKNELPSSNEEKYLPGPDLSPENIAVNRFDKGNKSQRSEQERVSLDRTTSSQQKSIKDAGPATEIDVSLNEFSNSSASQDSVEISKEGNKTKGSNKGSGESFFAGLIKKSFMKDLKKSSNQGVVEVSDGSKVFINGHFIPDRVVKKAEKSAGPIKPGEYWYDKHAGFWGVMGHPCLGIIMPNIEEFNYPMPEKCAAGNTGVCVNGRELHQKDLDLLASRGLPITSHRSYLVEITGKVIDEQTGEELDGLGKLAPTVQRAKHGFGMKTPRFIAQLKN</sequence>
<comment type="caution">
    <text evidence="4">The sequence shown here is derived from an EMBL/GenBank/DDBJ whole genome shotgun (WGS) entry which is preliminary data.</text>
</comment>
<evidence type="ECO:0000259" key="3">
    <source>
        <dbReference type="Pfam" id="PF22910"/>
    </source>
</evidence>
<evidence type="ECO:0008006" key="6">
    <source>
        <dbReference type="Google" id="ProtNLM"/>
    </source>
</evidence>
<dbReference type="Pfam" id="PF22910">
    <property type="entry name" value="EDR4-like_1st"/>
    <property type="match status" value="1"/>
</dbReference>
<feature type="compositionally biased region" description="Pro residues" evidence="1">
    <location>
        <begin position="398"/>
        <end position="407"/>
    </location>
</feature>
<dbReference type="PANTHER" id="PTHR31105:SF42">
    <property type="entry name" value="OS02G0258300 PROTEIN"/>
    <property type="match status" value="1"/>
</dbReference>
<feature type="domain" description="Enhanced disease resistance 4-like N-terminal" evidence="3">
    <location>
        <begin position="6"/>
        <end position="39"/>
    </location>
</feature>
<reference evidence="5" key="1">
    <citation type="journal article" date="2024" name="IScience">
        <title>Strigolactones Initiate the Formation of Haustorium-like Structures in Castilleja.</title>
        <authorList>
            <person name="Buerger M."/>
            <person name="Peterson D."/>
            <person name="Chory J."/>
        </authorList>
    </citation>
    <scope>NUCLEOTIDE SEQUENCE [LARGE SCALE GENOMIC DNA]</scope>
</reference>
<feature type="region of interest" description="Disordered" evidence="1">
    <location>
        <begin position="563"/>
        <end position="673"/>
    </location>
</feature>
<dbReference type="PANTHER" id="PTHR31105">
    <property type="entry name" value="EXTRA-LARGE G-PROTEIN-LIKE"/>
    <property type="match status" value="1"/>
</dbReference>
<feature type="compositionally biased region" description="Basic and acidic residues" evidence="1">
    <location>
        <begin position="105"/>
        <end position="121"/>
    </location>
</feature>
<dbReference type="Pfam" id="PF11331">
    <property type="entry name" value="Zn_ribbon_12"/>
    <property type="match status" value="1"/>
</dbReference>
<gene>
    <name evidence="4" type="ORF">CASFOL_010913</name>
</gene>
<evidence type="ECO:0000259" key="2">
    <source>
        <dbReference type="Pfam" id="PF11331"/>
    </source>
</evidence>
<feature type="region of interest" description="Disordered" evidence="1">
    <location>
        <begin position="398"/>
        <end position="439"/>
    </location>
</feature>
<feature type="domain" description="Probable zinc-ribbon" evidence="2">
    <location>
        <begin position="455"/>
        <end position="499"/>
    </location>
</feature>
<organism evidence="4 5">
    <name type="scientific">Castilleja foliolosa</name>
    <dbReference type="NCBI Taxonomy" id="1961234"/>
    <lineage>
        <taxon>Eukaryota</taxon>
        <taxon>Viridiplantae</taxon>
        <taxon>Streptophyta</taxon>
        <taxon>Embryophyta</taxon>
        <taxon>Tracheophyta</taxon>
        <taxon>Spermatophyta</taxon>
        <taxon>Magnoliopsida</taxon>
        <taxon>eudicotyledons</taxon>
        <taxon>Gunneridae</taxon>
        <taxon>Pentapetalae</taxon>
        <taxon>asterids</taxon>
        <taxon>lamiids</taxon>
        <taxon>Lamiales</taxon>
        <taxon>Orobanchaceae</taxon>
        <taxon>Pedicularideae</taxon>
        <taxon>Castillejinae</taxon>
        <taxon>Castilleja</taxon>
    </lineage>
</organism>
<dbReference type="EMBL" id="JAVIJP010000013">
    <property type="protein sequence ID" value="KAL3645733.1"/>
    <property type="molecule type" value="Genomic_DNA"/>
</dbReference>
<feature type="compositionally biased region" description="Polar residues" evidence="1">
    <location>
        <begin position="95"/>
        <end position="104"/>
    </location>
</feature>
<feature type="compositionally biased region" description="Polar residues" evidence="1">
    <location>
        <begin position="646"/>
        <end position="658"/>
    </location>
</feature>
<feature type="region of interest" description="Disordered" evidence="1">
    <location>
        <begin position="95"/>
        <end position="121"/>
    </location>
</feature>